<protein>
    <recommendedName>
        <fullName evidence="4">Lipoprotein</fullName>
    </recommendedName>
</protein>
<sequence length="142" mass="15457">MKKLFTILVATMMLAACQTTSAQVSSKQPPRVVTDKPLAATKNALIKEFKDRGFKVVRNSSNTVVVEQILTPNSSERKQHASASSGVPRGQISMRFARIQGGTQVTATYDMLLNPGKSNQQRVTLLDSPDGARLQILLDSVK</sequence>
<dbReference type="PROSITE" id="PS51257">
    <property type="entry name" value="PROKAR_LIPOPROTEIN"/>
    <property type="match status" value="1"/>
</dbReference>
<feature type="signal peptide" evidence="1">
    <location>
        <begin position="1"/>
        <end position="22"/>
    </location>
</feature>
<keyword evidence="1" id="KW-0732">Signal</keyword>
<dbReference type="GO" id="GO:0016740">
    <property type="term" value="F:transferase activity"/>
    <property type="evidence" value="ECO:0007669"/>
    <property type="project" value="UniProtKB-KW"/>
</dbReference>
<keyword evidence="2" id="KW-0808">Transferase</keyword>
<feature type="chain" id="PRO_5046248290" description="Lipoprotein" evidence="1">
    <location>
        <begin position="23"/>
        <end position="142"/>
    </location>
</feature>
<organism evidence="2 3">
    <name type="scientific">Pseudovibrio brasiliensis</name>
    <dbReference type="NCBI Taxonomy" id="1898042"/>
    <lineage>
        <taxon>Bacteria</taxon>
        <taxon>Pseudomonadati</taxon>
        <taxon>Pseudomonadota</taxon>
        <taxon>Alphaproteobacteria</taxon>
        <taxon>Hyphomicrobiales</taxon>
        <taxon>Stappiaceae</taxon>
        <taxon>Pseudovibrio</taxon>
    </lineage>
</organism>
<reference evidence="2 3" key="1">
    <citation type="journal article" date="2021" name="Angew. Chem. Int. Ed. Engl.">
        <title>A novel family of nonribosomal peptides modulate collective behavior in Pseudovibrio bacteria isolated from marine sponges.</title>
        <authorList>
            <person name="Ioca L.P."/>
            <person name="Dai Y."/>
            <person name="Kunakom S."/>
            <person name="Diaz-Espinosa J."/>
            <person name="Krunic A."/>
            <person name="Crnkovic C.M."/>
            <person name="Orjala J."/>
            <person name="Sanchez L.M."/>
            <person name="Ferreira A.G."/>
            <person name="Berlinck R.G.S."/>
            <person name="Eustaquio A.S."/>
        </authorList>
    </citation>
    <scope>NUCLEOTIDE SEQUENCE [LARGE SCALE GENOMIC DNA]</scope>
    <source>
        <strain evidence="2 3">Ab134</strain>
        <plasmid evidence="2 3">pAb134-04</plasmid>
    </source>
</reference>
<keyword evidence="3" id="KW-1185">Reference proteome</keyword>
<accession>A0ABX8AVS5</accession>
<evidence type="ECO:0000313" key="2">
    <source>
        <dbReference type="EMBL" id="QUS59133.1"/>
    </source>
</evidence>
<dbReference type="EMBL" id="CP074130">
    <property type="protein sequence ID" value="QUS59133.1"/>
    <property type="molecule type" value="Genomic_DNA"/>
</dbReference>
<keyword evidence="2" id="KW-0614">Plasmid</keyword>
<geneLocation type="plasmid" evidence="2 3">
    <name>pAb134-04</name>
</geneLocation>
<dbReference type="Proteomes" id="UP000680706">
    <property type="component" value="Plasmid pAb134-04"/>
</dbReference>
<evidence type="ECO:0000256" key="1">
    <source>
        <dbReference type="SAM" id="SignalP"/>
    </source>
</evidence>
<dbReference type="RefSeq" id="WP_143508299.1">
    <property type="nucleotide sequence ID" value="NZ_CP074130.1"/>
</dbReference>
<evidence type="ECO:0000313" key="3">
    <source>
        <dbReference type="Proteomes" id="UP000680706"/>
    </source>
</evidence>
<gene>
    <name evidence="2" type="ORF">KGB56_26820</name>
</gene>
<name>A0ABX8AVS5_9HYPH</name>
<evidence type="ECO:0008006" key="4">
    <source>
        <dbReference type="Google" id="ProtNLM"/>
    </source>
</evidence>
<proteinExistence type="predicted"/>